<evidence type="ECO:0000259" key="13">
    <source>
        <dbReference type="Pfam" id="PF02728"/>
    </source>
</evidence>
<dbReference type="GO" id="GO:0048038">
    <property type="term" value="F:quinone binding"/>
    <property type="evidence" value="ECO:0007669"/>
    <property type="project" value="InterPro"/>
</dbReference>
<dbReference type="InterPro" id="IPR015802">
    <property type="entry name" value="Cu_amine_oxidase_N3"/>
</dbReference>
<dbReference type="InParanoid" id="A0A6I8PBF4"/>
<dbReference type="InterPro" id="IPR016182">
    <property type="entry name" value="Cu_amine_oxidase_N-reg"/>
</dbReference>
<evidence type="ECO:0000256" key="4">
    <source>
        <dbReference type="ARBA" id="ARBA00023002"/>
    </source>
</evidence>
<feature type="chain" id="PRO_5026247367" description="Amine oxidase" evidence="10">
    <location>
        <begin position="28"/>
        <end position="729"/>
    </location>
</feature>
<comment type="PTM">
    <text evidence="7 8">Topaquinone (TPQ) is generated by copper-dependent autoxidation of a specific tyrosyl residue.</text>
</comment>
<proteinExistence type="inferred from homology"/>
<keyword evidence="2 8" id="KW-0479">Metal-binding</keyword>
<dbReference type="PANTHER" id="PTHR10638:SF3">
    <property type="entry name" value="AMILORIDE-SENSITIVE AMINE OXIDASE [COPPER-CONTAINING]"/>
    <property type="match status" value="1"/>
</dbReference>
<keyword evidence="10" id="KW-0732">Signal</keyword>
<dbReference type="Pfam" id="PF02727">
    <property type="entry name" value="Cu_amine_oxidN2"/>
    <property type="match status" value="1"/>
</dbReference>
<evidence type="ECO:0000256" key="9">
    <source>
        <dbReference type="SAM" id="MobiDB-lite"/>
    </source>
</evidence>
<keyword evidence="3 6" id="KW-0801">TPQ</keyword>
<evidence type="ECO:0000256" key="2">
    <source>
        <dbReference type="ARBA" id="ARBA00022723"/>
    </source>
</evidence>
<dbReference type="FunFam" id="3.10.450.40:FF:000022">
    <property type="entry name" value="Amine oxidase"/>
    <property type="match status" value="1"/>
</dbReference>
<dbReference type="GO" id="GO:0009445">
    <property type="term" value="P:putrescine metabolic process"/>
    <property type="evidence" value="ECO:0000318"/>
    <property type="project" value="GO_Central"/>
</dbReference>
<feature type="region of interest" description="Disordered" evidence="9">
    <location>
        <begin position="678"/>
        <end position="705"/>
    </location>
</feature>
<keyword evidence="5 8" id="KW-0186">Copper</keyword>
<evidence type="ECO:0000256" key="7">
    <source>
        <dbReference type="PIRSR" id="PIRSR600269-51"/>
    </source>
</evidence>
<feature type="signal peptide" evidence="10">
    <location>
        <begin position="1"/>
        <end position="27"/>
    </location>
</feature>
<name>A0A6I8PBF4_ORNAN</name>
<dbReference type="PANTHER" id="PTHR10638">
    <property type="entry name" value="COPPER AMINE OXIDASE"/>
    <property type="match status" value="1"/>
</dbReference>
<dbReference type="Bgee" id="ENSOANG00000048861">
    <property type="expression patterns" value="Expressed in liver and 2 other cell types or tissues"/>
</dbReference>
<feature type="domain" description="Copper amine oxidase N2-terminal" evidence="12">
    <location>
        <begin position="47"/>
        <end position="131"/>
    </location>
</feature>
<sequence length="729" mass="82324">MGWKTLAVDWAVWQLLMVAVLIGRTGGVDVKRPRDRAAVFADLNPAEMVAVRNYLWSKKKLDLKPANETTMAKNSVFLIETRLPRKDEVLNFLDKNGSLPTREARVIIFFGARKPPRISEYTVGPLPRPSYLKQVVPVQPAHIPTWTSRPVSAVEHMFMDKVMKKATEPLYRLLVETTGFWFHNCTDRCLVLSDVGPRGVESGQRRTWFIVQRLVEGLYLHPIGLELQLNHKDSDPESWRVEQVWFQGQYFSSPQDLARWYATEPASALKLEELPLEGDGDTEERPLFSSYRPRGSFPNSTLVKGPRLIEPQGHRYRVEGNAVVYGGWSFAFRLRSSIGLQLLDLRFGGERVAYEVSVQESASLYGGHTPAGMQSNFMDSGYGMGSSTFELAPGIDCPERATFLDAHHYYDADAPVLYRCALCIFEMPTGVPLRRHFDSNFRGGYKFYAGLEGQALVVRTITTVYSYDYIWDFVFHHNGVMEAKMQATGYIYSTFYMPDGLRYGTRLHTHLLGNVHTHLVHYRVDLDVAGTQNSFETLERKLEKIANPWSPGHQVLQPTLERMKYSTERQAAIPTTVQSPGLLLFTNQEKNRWGHPRSYRLQLTSVATPLWPGNWKEEQGITWARCMLVGVGGWWGVPGLGRLWPGPRWQHEAALFSLLLPPKTCLLGDRIEGVATEHRAHSSHLSSRRFPGLSGPPSPSLRLPQRVASPASLQVSVGRNHVPGVGAPE</sequence>
<dbReference type="AlphaFoldDB" id="A0A6I8PBF4"/>
<feature type="modified residue" description="2',4',5'-topaquinone" evidence="7">
    <location>
        <position position="467"/>
    </location>
</feature>
<dbReference type="Pfam" id="PF02728">
    <property type="entry name" value="Cu_amine_oxidN3"/>
    <property type="match status" value="1"/>
</dbReference>
<keyword evidence="15" id="KW-1185">Reference proteome</keyword>
<evidence type="ECO:0000256" key="6">
    <source>
        <dbReference type="PIRSR" id="PIRSR600269-50"/>
    </source>
</evidence>
<dbReference type="Pfam" id="PF01179">
    <property type="entry name" value="Cu_amine_oxid"/>
    <property type="match status" value="1"/>
</dbReference>
<evidence type="ECO:0000259" key="11">
    <source>
        <dbReference type="Pfam" id="PF01179"/>
    </source>
</evidence>
<dbReference type="Gene3D" id="3.10.450.40">
    <property type="match status" value="2"/>
</dbReference>
<evidence type="ECO:0000256" key="1">
    <source>
        <dbReference type="ARBA" id="ARBA00007983"/>
    </source>
</evidence>
<feature type="active site" description="Schiff-base intermediate with substrate; via topaquinone" evidence="6">
    <location>
        <position position="467"/>
    </location>
</feature>
<feature type="compositionally biased region" description="Low complexity" evidence="9">
    <location>
        <begin position="683"/>
        <end position="693"/>
    </location>
</feature>
<evidence type="ECO:0000256" key="10">
    <source>
        <dbReference type="SAM" id="SignalP"/>
    </source>
</evidence>
<dbReference type="OMA" id="YNGQLFY"/>
<comment type="similarity">
    <text evidence="1 8">Belongs to the copper/topaquinone oxidase family.</text>
</comment>
<keyword evidence="4 8" id="KW-0560">Oxidoreductase</keyword>
<dbReference type="GO" id="GO:0005507">
    <property type="term" value="F:copper ion binding"/>
    <property type="evidence" value="ECO:0000318"/>
    <property type="project" value="GO_Central"/>
</dbReference>
<dbReference type="InterPro" id="IPR000269">
    <property type="entry name" value="Cu_amine_oxidase"/>
</dbReference>
<dbReference type="GO" id="GO:0052597">
    <property type="term" value="F:diamine oxidase activity"/>
    <property type="evidence" value="ECO:0000318"/>
    <property type="project" value="GO_Central"/>
</dbReference>
<dbReference type="GO" id="GO:0008131">
    <property type="term" value="F:primary methylamine oxidase activity"/>
    <property type="evidence" value="ECO:0000318"/>
    <property type="project" value="GO_Central"/>
</dbReference>
<feature type="active site" description="Proton acceptor" evidence="6">
    <location>
        <position position="379"/>
    </location>
</feature>
<dbReference type="InterPro" id="IPR036460">
    <property type="entry name" value="Cu_amine_oxidase_C_sf"/>
</dbReference>
<accession>A0A6I8PBF4</accession>
<dbReference type="InterPro" id="IPR015798">
    <property type="entry name" value="Cu_amine_oxidase_C"/>
</dbReference>
<dbReference type="PRINTS" id="PR00766">
    <property type="entry name" value="CUDAOXIDASE"/>
</dbReference>
<dbReference type="Ensembl" id="ENSOANT00000070045.1">
    <property type="protein sequence ID" value="ENSOANP00000051798.1"/>
    <property type="gene ID" value="ENSOANG00000048861.1"/>
</dbReference>
<dbReference type="Gene3D" id="2.70.98.20">
    <property type="entry name" value="Copper amine oxidase, catalytic domain"/>
    <property type="match status" value="1"/>
</dbReference>
<evidence type="ECO:0000313" key="15">
    <source>
        <dbReference type="Proteomes" id="UP000002279"/>
    </source>
</evidence>
<feature type="domain" description="Copper amine oxidase catalytic" evidence="11">
    <location>
        <begin position="307"/>
        <end position="625"/>
    </location>
</feature>
<organism evidence="14 15">
    <name type="scientific">Ornithorhynchus anatinus</name>
    <name type="common">Duckbill platypus</name>
    <dbReference type="NCBI Taxonomy" id="9258"/>
    <lineage>
        <taxon>Eukaryota</taxon>
        <taxon>Metazoa</taxon>
        <taxon>Chordata</taxon>
        <taxon>Craniata</taxon>
        <taxon>Vertebrata</taxon>
        <taxon>Euteleostomi</taxon>
        <taxon>Mammalia</taxon>
        <taxon>Monotremata</taxon>
        <taxon>Ornithorhynchidae</taxon>
        <taxon>Ornithorhynchus</taxon>
    </lineage>
</organism>
<dbReference type="FunFam" id="3.10.450.40:FF:000007">
    <property type="entry name" value="Amine oxidase"/>
    <property type="match status" value="1"/>
</dbReference>
<protein>
    <recommendedName>
        <fullName evidence="8">Amine oxidase</fullName>
        <ecNumber evidence="8">1.4.3.-</ecNumber>
    </recommendedName>
</protein>
<evidence type="ECO:0000313" key="14">
    <source>
        <dbReference type="Ensembl" id="ENSOANP00000051798.1"/>
    </source>
</evidence>
<dbReference type="GO" id="GO:0005886">
    <property type="term" value="C:plasma membrane"/>
    <property type="evidence" value="ECO:0000318"/>
    <property type="project" value="GO_Central"/>
</dbReference>
<reference evidence="14" key="1">
    <citation type="submission" date="2025-08" db="UniProtKB">
        <authorList>
            <consortium name="Ensembl"/>
        </authorList>
    </citation>
    <scope>IDENTIFICATION</scope>
    <source>
        <strain evidence="14">Glennie</strain>
    </source>
</reference>
<dbReference type="SUPFAM" id="SSF54416">
    <property type="entry name" value="Amine oxidase N-terminal region"/>
    <property type="match status" value="2"/>
</dbReference>
<dbReference type="SUPFAM" id="SSF49998">
    <property type="entry name" value="Amine oxidase catalytic domain"/>
    <property type="match status" value="1"/>
</dbReference>
<comment type="cofactor">
    <cofactor evidence="8">
        <name>Cu cation</name>
        <dbReference type="ChEBI" id="CHEBI:23378"/>
    </cofactor>
    <text evidence="8">Contains 1 topaquinone per subunit.</text>
</comment>
<reference evidence="14" key="2">
    <citation type="submission" date="2025-09" db="UniProtKB">
        <authorList>
            <consortium name="Ensembl"/>
        </authorList>
    </citation>
    <scope>IDENTIFICATION</scope>
    <source>
        <strain evidence="14">Glennie</strain>
    </source>
</reference>
<dbReference type="Proteomes" id="UP000002279">
    <property type="component" value="Unplaced"/>
</dbReference>
<evidence type="ECO:0000256" key="3">
    <source>
        <dbReference type="ARBA" id="ARBA00022772"/>
    </source>
</evidence>
<feature type="domain" description="Copper amine oxidase N3-terminal" evidence="13">
    <location>
        <begin position="149"/>
        <end position="248"/>
    </location>
</feature>
<evidence type="ECO:0000259" key="12">
    <source>
        <dbReference type="Pfam" id="PF02727"/>
    </source>
</evidence>
<evidence type="ECO:0000256" key="8">
    <source>
        <dbReference type="RuleBase" id="RU000672"/>
    </source>
</evidence>
<dbReference type="EC" id="1.4.3.-" evidence="8"/>
<dbReference type="InterPro" id="IPR015800">
    <property type="entry name" value="Cu_amine_oxidase_N2"/>
</dbReference>
<dbReference type="GeneTree" id="ENSGT00950000183207"/>
<evidence type="ECO:0000256" key="5">
    <source>
        <dbReference type="ARBA" id="ARBA00023008"/>
    </source>
</evidence>